<reference evidence="2" key="1">
    <citation type="journal article" date="1997" name="Proc. Natl. Acad. Sci. U.S.A.">
        <title>Experimental surgery to create subgenomes of Bacillus subtilis 168.</title>
        <authorList>
            <person name="Itaya M."/>
            <person name="Tanaka T."/>
        </authorList>
    </citation>
    <scope>NUCLEOTIDE SEQUENCE</scope>
    <source>
        <strain evidence="2">IAM 11631</strain>
        <plasmid evidence="2">pLS32</plasmid>
    </source>
</reference>
<organism evidence="2">
    <name type="scientific">Bacillus subtilis subsp. natto</name>
    <dbReference type="NCBI Taxonomy" id="86029"/>
    <lineage>
        <taxon>Bacteria</taxon>
        <taxon>Bacillati</taxon>
        <taxon>Bacillota</taxon>
        <taxon>Bacilli</taxon>
        <taxon>Bacillales</taxon>
        <taxon>Bacillaceae</taxon>
        <taxon>Bacillus</taxon>
    </lineage>
</organism>
<dbReference type="AlphaFoldDB" id="E9RJA4"/>
<dbReference type="PANTHER" id="PTHR41287">
    <property type="match status" value="1"/>
</dbReference>
<evidence type="ECO:0000313" key="2">
    <source>
        <dbReference type="EMBL" id="BAJ77103.1"/>
    </source>
</evidence>
<keyword evidence="2" id="KW-0614">Plasmid</keyword>
<accession>E9RJA4</accession>
<dbReference type="InterPro" id="IPR005021">
    <property type="entry name" value="Terminase_largesu-like"/>
</dbReference>
<dbReference type="PANTHER" id="PTHR41287:SF1">
    <property type="entry name" value="PROTEIN YMFN"/>
    <property type="match status" value="1"/>
</dbReference>
<proteinExistence type="predicted"/>
<sequence length="368" mass="42509">MRKANVFVADEVGALRNRYPIDAMQSSQMNMVNRTGILISTAYESLNNPMTEEVEYAQKVLDDLIDDPTLFALLYKPDDPKDWLSDKSLIEANPLAEVLEDNLEYLKKQRRTALDMPSSKKNFLTKHMNIFVDGDDSEVYIPSDELKKNMITTYDWTGREVFVGVDLSQTTDNTAVSMVTYDHDKDEYVAQSWAFIPEDSAENKSKVEKVDYFTMRDNGYCYFCGDKVISHRFVENFVLDLEKKYGVIIKGIGYDRWNCVASANRWYEEGYDTIEIKQHSSVLHPATKLVKERVLKGSFKYLQNRLLEINFSNAREVKDSNLNTYVNKKKSTGKVDMVISILNAMALWNKEVEENLTSNFEERELIIL</sequence>
<dbReference type="GO" id="GO:0004519">
    <property type="term" value="F:endonuclease activity"/>
    <property type="evidence" value="ECO:0007669"/>
    <property type="project" value="InterPro"/>
</dbReference>
<dbReference type="RefSeq" id="WP_013603372.1">
    <property type="nucleotide sequence ID" value="NC_015149.1"/>
</dbReference>
<name>E9RJA4_BACNA</name>
<geneLocation type="plasmid" evidence="2">
    <name>pLS32</name>
</geneLocation>
<dbReference type="Pfam" id="PF20441">
    <property type="entry name" value="TerL_nuclease"/>
    <property type="match status" value="1"/>
</dbReference>
<evidence type="ECO:0000259" key="1">
    <source>
        <dbReference type="Pfam" id="PF20441"/>
    </source>
</evidence>
<dbReference type="EMBL" id="AB615353">
    <property type="protein sequence ID" value="BAJ77103.1"/>
    <property type="molecule type" value="Genomic_DNA"/>
</dbReference>
<dbReference type="InterPro" id="IPR046462">
    <property type="entry name" value="TerL_nuclease"/>
</dbReference>
<reference evidence="2" key="2">
    <citation type="submission" date="2011-02" db="EMBL/GenBank/DDBJ databases">
        <title>Genetic factors for stable replication of pLS32 in Bacillus subtilis.</title>
        <authorList>
            <person name="Itaya M."/>
        </authorList>
    </citation>
    <scope>NUCLEOTIDE SEQUENCE</scope>
    <source>
        <strain evidence="2">IAM 11631</strain>
        <plasmid evidence="2">pLS32</plasmid>
    </source>
</reference>
<feature type="domain" description="Terminase large subunit-like endonuclease" evidence="1">
    <location>
        <begin position="65"/>
        <end position="346"/>
    </location>
</feature>
<protein>
    <submittedName>
        <fullName evidence="2">Large subunit of phage terminase</fullName>
    </submittedName>
</protein>